<evidence type="ECO:0000313" key="2">
    <source>
        <dbReference type="EMBL" id="JAE02295.1"/>
    </source>
</evidence>
<proteinExistence type="predicted"/>
<feature type="region of interest" description="Disordered" evidence="1">
    <location>
        <begin position="1"/>
        <end position="21"/>
    </location>
</feature>
<organism evidence="2">
    <name type="scientific">Arundo donax</name>
    <name type="common">Giant reed</name>
    <name type="synonym">Donax arundinaceus</name>
    <dbReference type="NCBI Taxonomy" id="35708"/>
    <lineage>
        <taxon>Eukaryota</taxon>
        <taxon>Viridiplantae</taxon>
        <taxon>Streptophyta</taxon>
        <taxon>Embryophyta</taxon>
        <taxon>Tracheophyta</taxon>
        <taxon>Spermatophyta</taxon>
        <taxon>Magnoliopsida</taxon>
        <taxon>Liliopsida</taxon>
        <taxon>Poales</taxon>
        <taxon>Poaceae</taxon>
        <taxon>PACMAD clade</taxon>
        <taxon>Arundinoideae</taxon>
        <taxon>Arundineae</taxon>
        <taxon>Arundo</taxon>
    </lineage>
</organism>
<dbReference type="AlphaFoldDB" id="A0A0A9ENG7"/>
<reference evidence="2" key="2">
    <citation type="journal article" date="2015" name="Data Brief">
        <title>Shoot transcriptome of the giant reed, Arundo donax.</title>
        <authorList>
            <person name="Barrero R.A."/>
            <person name="Guerrero F.D."/>
            <person name="Moolhuijzen P."/>
            <person name="Goolsby J.A."/>
            <person name="Tidwell J."/>
            <person name="Bellgard S.E."/>
            <person name="Bellgard M.I."/>
        </authorList>
    </citation>
    <scope>NUCLEOTIDE SEQUENCE</scope>
    <source>
        <tissue evidence="2">Shoot tissue taken approximately 20 cm above the soil surface</tissue>
    </source>
</reference>
<evidence type="ECO:0000256" key="1">
    <source>
        <dbReference type="SAM" id="MobiDB-lite"/>
    </source>
</evidence>
<accession>A0A0A9ENG7</accession>
<dbReference type="EMBL" id="GBRH01195601">
    <property type="protein sequence ID" value="JAE02295.1"/>
    <property type="molecule type" value="Transcribed_RNA"/>
</dbReference>
<name>A0A0A9ENG7_ARUDO</name>
<protein>
    <submittedName>
        <fullName evidence="2">Uncharacterized protein</fullName>
    </submittedName>
</protein>
<sequence>MRRTVASDSPLGMEKDSKSETNPYLYSRFSSFCSASDSSSAAAAWDDDDDGFCGPVCTATTERRPRRRMCARRGEP</sequence>
<reference evidence="2" key="1">
    <citation type="submission" date="2014-09" db="EMBL/GenBank/DDBJ databases">
        <authorList>
            <person name="Magalhaes I.L.F."/>
            <person name="Oliveira U."/>
            <person name="Santos F.R."/>
            <person name="Vidigal T.H.D.A."/>
            <person name="Brescovit A.D."/>
            <person name="Santos A.J."/>
        </authorList>
    </citation>
    <scope>NUCLEOTIDE SEQUENCE</scope>
    <source>
        <tissue evidence="2">Shoot tissue taken approximately 20 cm above the soil surface</tissue>
    </source>
</reference>